<organism evidence="1 2">
    <name type="scientific">Caerostris darwini</name>
    <dbReference type="NCBI Taxonomy" id="1538125"/>
    <lineage>
        <taxon>Eukaryota</taxon>
        <taxon>Metazoa</taxon>
        <taxon>Ecdysozoa</taxon>
        <taxon>Arthropoda</taxon>
        <taxon>Chelicerata</taxon>
        <taxon>Arachnida</taxon>
        <taxon>Araneae</taxon>
        <taxon>Araneomorphae</taxon>
        <taxon>Entelegynae</taxon>
        <taxon>Araneoidea</taxon>
        <taxon>Araneidae</taxon>
        <taxon>Caerostris</taxon>
    </lineage>
</organism>
<dbReference type="EMBL" id="BPLQ01006783">
    <property type="protein sequence ID" value="GIY25237.1"/>
    <property type="molecule type" value="Genomic_DNA"/>
</dbReference>
<keyword evidence="2" id="KW-1185">Reference proteome</keyword>
<dbReference type="Proteomes" id="UP001054837">
    <property type="component" value="Unassembled WGS sequence"/>
</dbReference>
<reference evidence="1 2" key="1">
    <citation type="submission" date="2021-06" db="EMBL/GenBank/DDBJ databases">
        <title>Caerostris darwini draft genome.</title>
        <authorList>
            <person name="Kono N."/>
            <person name="Arakawa K."/>
        </authorList>
    </citation>
    <scope>NUCLEOTIDE SEQUENCE [LARGE SCALE GENOMIC DNA]</scope>
</reference>
<proteinExistence type="predicted"/>
<protein>
    <submittedName>
        <fullName evidence="1">Uncharacterized protein</fullName>
    </submittedName>
</protein>
<name>A0AAV4RV58_9ARAC</name>
<comment type="caution">
    <text evidence="1">The sequence shown here is derived from an EMBL/GenBank/DDBJ whole genome shotgun (WGS) entry which is preliminary data.</text>
</comment>
<gene>
    <name evidence="1" type="ORF">CDAR_615881</name>
</gene>
<sequence length="87" mass="9347">MNGIAVAISKGSSSLYAGVKQPDFIARQGSASVCLDDLKASVTYSYPLAGASANLQSCVIFRRRISHMTCNSIDAGDHHAEWQRSEE</sequence>
<evidence type="ECO:0000313" key="2">
    <source>
        <dbReference type="Proteomes" id="UP001054837"/>
    </source>
</evidence>
<dbReference type="AlphaFoldDB" id="A0AAV4RV58"/>
<evidence type="ECO:0000313" key="1">
    <source>
        <dbReference type="EMBL" id="GIY25237.1"/>
    </source>
</evidence>
<accession>A0AAV4RV58</accession>